<dbReference type="Proteomes" id="UP001298681">
    <property type="component" value="Unassembled WGS sequence"/>
</dbReference>
<protein>
    <recommendedName>
        <fullName evidence="3">Secreted protein</fullName>
    </recommendedName>
</protein>
<proteinExistence type="predicted"/>
<evidence type="ECO:0000313" key="1">
    <source>
        <dbReference type="EMBL" id="MCG4611769.1"/>
    </source>
</evidence>
<organism evidence="1 2">
    <name type="scientific">Anaeromassilibacillus senegalensis</name>
    <dbReference type="NCBI Taxonomy" id="1673717"/>
    <lineage>
        <taxon>Bacteria</taxon>
        <taxon>Bacillati</taxon>
        <taxon>Bacillota</taxon>
        <taxon>Clostridia</taxon>
        <taxon>Eubacteriales</taxon>
        <taxon>Acutalibacteraceae</taxon>
        <taxon>Anaeromassilibacillus</taxon>
    </lineage>
</organism>
<evidence type="ECO:0008006" key="3">
    <source>
        <dbReference type="Google" id="ProtNLM"/>
    </source>
</evidence>
<reference evidence="1 2" key="1">
    <citation type="submission" date="2022-01" db="EMBL/GenBank/DDBJ databases">
        <title>Collection of gut derived symbiotic bacterial strains cultured from healthy donors.</title>
        <authorList>
            <person name="Lin H."/>
            <person name="Kohout C."/>
            <person name="Waligurski E."/>
            <person name="Pamer E.G."/>
        </authorList>
    </citation>
    <scope>NUCLEOTIDE SEQUENCE [LARGE SCALE GENOMIC DNA]</scope>
    <source>
        <strain evidence="1 2">DFI.7.58</strain>
    </source>
</reference>
<dbReference type="RefSeq" id="WP_237967126.1">
    <property type="nucleotide sequence ID" value="NZ_JAKNHQ010000022.1"/>
</dbReference>
<comment type="caution">
    <text evidence="1">The sequence shown here is derived from an EMBL/GenBank/DDBJ whole genome shotgun (WGS) entry which is preliminary data.</text>
</comment>
<accession>A0ABS9MLS3</accession>
<keyword evidence="2" id="KW-1185">Reference proteome</keyword>
<sequence length="184" mass="19913">MFKLLKESWLSLTLILVILATVCTATFAWQVDQKQMPLTATSALVNVKLNLANNEESDPGVLNLTALQDGQTAYIPFKMQNVSNIQTEVNFRVLVKNADGEEIEDALADWEIAILDNGEPLERSEDGTSFVAKVDAAEADASTTAYTLQLKAASDSDLSALGTEDAQLYVTADVSIPEAESVQE</sequence>
<name>A0ABS9MLS3_9FIRM</name>
<dbReference type="EMBL" id="JAKNHQ010000022">
    <property type="protein sequence ID" value="MCG4611769.1"/>
    <property type="molecule type" value="Genomic_DNA"/>
</dbReference>
<evidence type="ECO:0000313" key="2">
    <source>
        <dbReference type="Proteomes" id="UP001298681"/>
    </source>
</evidence>
<gene>
    <name evidence="1" type="ORF">L0P57_12610</name>
</gene>